<evidence type="ECO:0000259" key="8">
    <source>
        <dbReference type="PROSITE" id="PS50268"/>
    </source>
</evidence>
<dbReference type="PROSITE" id="PS00138">
    <property type="entry name" value="SUBTILASE_SER"/>
    <property type="match status" value="1"/>
</dbReference>
<dbReference type="PRINTS" id="PR00723">
    <property type="entry name" value="SUBTILISIN"/>
</dbReference>
<name>A0ABM7V460_9FLAO</name>
<dbReference type="PROSITE" id="PS51892">
    <property type="entry name" value="SUBTILASE"/>
    <property type="match status" value="1"/>
</dbReference>
<reference evidence="9 10" key="1">
    <citation type="journal article" date="2022" name="Int. J. Syst. Evol. Microbiol.">
        <title>Flavobacterium ammonificans sp. nov. and Flavobacterium ammoniigenes sp. nov., ammonifying bacteria isolated from surface river water.</title>
        <authorList>
            <person name="Watanabe K."/>
            <person name="Kitamura T."/>
            <person name="Ogata Y."/>
            <person name="Shindo C."/>
            <person name="Suda W."/>
        </authorList>
    </citation>
    <scope>NUCLEOTIDE SEQUENCE [LARGE SCALE GENOMIC DNA]</scope>
    <source>
        <strain evidence="9 10">GENT5</strain>
    </source>
</reference>
<dbReference type="SMART" id="SM00112">
    <property type="entry name" value="CA"/>
    <property type="match status" value="1"/>
</dbReference>
<dbReference type="PANTHER" id="PTHR43806">
    <property type="entry name" value="PEPTIDASE S8"/>
    <property type="match status" value="1"/>
</dbReference>
<dbReference type="Proteomes" id="UP001319867">
    <property type="component" value="Chromosome"/>
</dbReference>
<dbReference type="InterPro" id="IPR026444">
    <property type="entry name" value="Secre_tail"/>
</dbReference>
<evidence type="ECO:0000256" key="4">
    <source>
        <dbReference type="ARBA" id="ARBA00022801"/>
    </source>
</evidence>
<accession>A0ABM7V460</accession>
<dbReference type="InterPro" id="IPR015919">
    <property type="entry name" value="Cadherin-like_sf"/>
</dbReference>
<proteinExistence type="inferred from homology"/>
<dbReference type="PROSITE" id="PS50268">
    <property type="entry name" value="CADHERIN_2"/>
    <property type="match status" value="1"/>
</dbReference>
<dbReference type="InterPro" id="IPR028974">
    <property type="entry name" value="TSP_type-3_rpt"/>
</dbReference>
<dbReference type="SUPFAM" id="SSF52743">
    <property type="entry name" value="Subtilisin-like"/>
    <property type="match status" value="1"/>
</dbReference>
<evidence type="ECO:0000256" key="1">
    <source>
        <dbReference type="ARBA" id="ARBA00011073"/>
    </source>
</evidence>
<dbReference type="RefSeq" id="WP_229318054.1">
    <property type="nucleotide sequence ID" value="NZ_AP025184.1"/>
</dbReference>
<dbReference type="Pfam" id="PF18962">
    <property type="entry name" value="Por_Secre_tail"/>
    <property type="match status" value="1"/>
</dbReference>
<dbReference type="PANTHER" id="PTHR43806:SF11">
    <property type="entry name" value="CEREVISIN-RELATED"/>
    <property type="match status" value="1"/>
</dbReference>
<comment type="similarity">
    <text evidence="1 6 7">Belongs to the peptidase S8 family.</text>
</comment>
<evidence type="ECO:0000256" key="2">
    <source>
        <dbReference type="ARBA" id="ARBA00022670"/>
    </source>
</evidence>
<dbReference type="Gene3D" id="2.60.40.60">
    <property type="entry name" value="Cadherins"/>
    <property type="match status" value="1"/>
</dbReference>
<keyword evidence="4 6" id="KW-0378">Hydrolase</keyword>
<dbReference type="CDD" id="cd11304">
    <property type="entry name" value="Cadherin_repeat"/>
    <property type="match status" value="1"/>
</dbReference>
<dbReference type="InterPro" id="IPR002126">
    <property type="entry name" value="Cadherin-like_dom"/>
</dbReference>
<evidence type="ECO:0000256" key="3">
    <source>
        <dbReference type="ARBA" id="ARBA00022729"/>
    </source>
</evidence>
<reference evidence="9 10" key="2">
    <citation type="journal article" date="2022" name="Microorganisms">
        <title>Complete Genome Sequences of Two Flavobacterium ammonificans Strains and a Flavobacterium ammoniigenes Strain of Ammonifying Bacterioplankton Isolated from Surface River Water.</title>
        <authorList>
            <person name="Suda W."/>
            <person name="Ogata Y."/>
            <person name="Shindo C."/>
            <person name="Watanabe K."/>
        </authorList>
    </citation>
    <scope>NUCLEOTIDE SEQUENCE [LARGE SCALE GENOMIC DNA]</scope>
    <source>
        <strain evidence="9 10">GENT5</strain>
    </source>
</reference>
<dbReference type="NCBIfam" id="TIGR04183">
    <property type="entry name" value="Por_Secre_tail"/>
    <property type="match status" value="1"/>
</dbReference>
<dbReference type="InterPro" id="IPR013783">
    <property type="entry name" value="Ig-like_fold"/>
</dbReference>
<keyword evidence="3" id="KW-0732">Signal</keyword>
<dbReference type="InterPro" id="IPR014756">
    <property type="entry name" value="Ig_E-set"/>
</dbReference>
<feature type="active site" description="Charge relay system" evidence="6">
    <location>
        <position position="160"/>
    </location>
</feature>
<evidence type="ECO:0000256" key="6">
    <source>
        <dbReference type="PROSITE-ProRule" id="PRU01240"/>
    </source>
</evidence>
<dbReference type="InterPro" id="IPR015500">
    <property type="entry name" value="Peptidase_S8_subtilisin-rel"/>
</dbReference>
<protein>
    <recommendedName>
        <fullName evidence="8">Cadherin domain-containing protein</fullName>
    </recommendedName>
</protein>
<feature type="domain" description="Cadherin" evidence="8">
    <location>
        <begin position="967"/>
        <end position="1077"/>
    </location>
</feature>
<dbReference type="CDD" id="cd00102">
    <property type="entry name" value="IPT"/>
    <property type="match status" value="1"/>
</dbReference>
<dbReference type="InterPro" id="IPR023827">
    <property type="entry name" value="Peptidase_S8_Asp-AS"/>
</dbReference>
<evidence type="ECO:0000313" key="10">
    <source>
        <dbReference type="Proteomes" id="UP001319867"/>
    </source>
</evidence>
<dbReference type="SUPFAM" id="SSF103647">
    <property type="entry name" value="TSP type-3 repeat"/>
    <property type="match status" value="1"/>
</dbReference>
<dbReference type="Pfam" id="PF00082">
    <property type="entry name" value="Peptidase_S8"/>
    <property type="match status" value="2"/>
</dbReference>
<dbReference type="InterPro" id="IPR050131">
    <property type="entry name" value="Peptidase_S8_subtilisin-like"/>
</dbReference>
<dbReference type="InterPro" id="IPR022398">
    <property type="entry name" value="Peptidase_S8_His-AS"/>
</dbReference>
<keyword evidence="5 6" id="KW-0720">Serine protease</keyword>
<dbReference type="Gene3D" id="3.40.50.200">
    <property type="entry name" value="Peptidase S8/S53 domain"/>
    <property type="match status" value="1"/>
</dbReference>
<keyword evidence="2 6" id="KW-0645">Protease</keyword>
<sequence length="1331" mass="140681">MKIKVFYSCVFLFFVSFLFGQNNEKLAFPFRHLLEQQANSNKTNAIPSLFAKTASSRLNKTTGKIDQGYNCIIYTQSPEVLKSNGIPVQSIHPTFATAWLNLDQIAKASDLPEVRYIDVTKILKPTNDISVASSGASLLHAGRLDNTVYKGDGVIIAVIDTGIDWDHLDFRNPSDPKKSRILRIWDQTISPIAGENAPVGFSLGVEYTQAQIENEIDGTPAGFVREKDIDGHGTHVTGTAAGNGSALSGKYTGMAPNADIVVVKAGNGSFDTSNIIIALDYLKNLSTSLGKPIVVNMSLGSQYGAHDGTDPLERAIDTFTDTAAGRIVVVASGNDNGDNIHKQLVLAPGGTETITLQVPTTTTTSSTDVFQFTSYGNDTSALSVVVTAPDGTQAVSNAGTSVMNGNGKVYMYNFIDPESGDRKVQVYVTRTTTSTDVAGSWSIAITNSTTSTLTVDGWLDTKGDDYSGMSVTGGDSNYLVTIPGCATKAITVGSYIAKLDWYAASGSGYNYTSGMQDGISAFSSVGPRRDNVIKPNITANGQAAVSCLSSDSTLDANSPYMVVNNLYRIEQGTSMAAPVVAGGVALLLQKKPGATFTEIKNAITTTAIKDAFTGTTENTTWGSGKLDVFKAATSFSYCQPLARTTYNYEQEYGASENFTNNLNGKRAALRFTATSSGLLAGVYFKTVRTQTLTQFTIEIRSVTSNNPGTLLGSFQANPASISKNTWNYLDLSSLLLPITNATDYFIVLVGAASDTFGLGQESTNSNRSVVSTDGTTWTSVPNLRIRPVVYGTPASGVPTLTLSSASSTNNQTLCNGGSITPITYTTTGVTGASFSGLPSGVTGSWTSGQVTISGTPTQSGVFNYSVKINSSCDTATATGTITIGGTPSVSSVTVAAGTTITINGIHFFTGSTPTVTIGGMTTQVTNATNTKITATVPANAIGGNVIVTNSCNLSSTAYSYPYVVPTNISLSSVSIAENNTIGALIGTLSATDADSNDSFTYTLVSGTGSTDNASFTINNTSLKAGIVFNAQTKSSYAIRIRVTDAGGLSFEKAFTITIVGDSDQDGIRNDLDLCPNTPTGVTVDFNGCEIFILPSNNYAVQATATSCVGQQNGAISVSATNTNYIYNVTINGQTGFQLNSGNNFKNQFQNLAPGTYEICITIQGKSNYVQCYTIKVTEPNVLSVTNKMSSSGKQVTYNLSGASSYNITFNGLTQNYTSNSITFDLVSGQNTIAISTDLYCQGQFEDLIFVSDKVAFYPNPVQDILNLYCSGKDSTVTAALKDLSGKHIAMYSKTVPENRMLQFDLKDLTSGLYLLHLKGTNLEETIKIIKK</sequence>
<dbReference type="SUPFAM" id="SSF49313">
    <property type="entry name" value="Cadherin-like"/>
    <property type="match status" value="1"/>
</dbReference>
<dbReference type="SUPFAM" id="SSF81296">
    <property type="entry name" value="E set domains"/>
    <property type="match status" value="1"/>
</dbReference>
<gene>
    <name evidence="9" type="ORF">GENT5_06180</name>
</gene>
<evidence type="ECO:0000313" key="9">
    <source>
        <dbReference type="EMBL" id="BDB54313.1"/>
    </source>
</evidence>
<evidence type="ECO:0000256" key="7">
    <source>
        <dbReference type="RuleBase" id="RU003355"/>
    </source>
</evidence>
<dbReference type="InterPro" id="IPR036852">
    <property type="entry name" value="Peptidase_S8/S53_dom_sf"/>
</dbReference>
<dbReference type="PROSITE" id="PS00137">
    <property type="entry name" value="SUBTILASE_HIS"/>
    <property type="match status" value="1"/>
</dbReference>
<dbReference type="InterPro" id="IPR000209">
    <property type="entry name" value="Peptidase_S8/S53_dom"/>
</dbReference>
<feature type="active site" description="Charge relay system" evidence="6">
    <location>
        <position position="232"/>
    </location>
</feature>
<dbReference type="PROSITE" id="PS00136">
    <property type="entry name" value="SUBTILASE_ASP"/>
    <property type="match status" value="1"/>
</dbReference>
<organism evidence="9 10">
    <name type="scientific">Flavobacterium ammoniigenes</name>
    <dbReference type="NCBI Taxonomy" id="1751095"/>
    <lineage>
        <taxon>Bacteria</taxon>
        <taxon>Pseudomonadati</taxon>
        <taxon>Bacteroidota</taxon>
        <taxon>Flavobacteriia</taxon>
        <taxon>Flavobacteriales</taxon>
        <taxon>Flavobacteriaceae</taxon>
        <taxon>Flavobacterium</taxon>
    </lineage>
</organism>
<dbReference type="Gene3D" id="2.60.120.1290">
    <property type="match status" value="1"/>
</dbReference>
<dbReference type="InterPro" id="IPR023828">
    <property type="entry name" value="Peptidase_S8_Ser-AS"/>
</dbReference>
<keyword evidence="10" id="KW-1185">Reference proteome</keyword>
<evidence type="ECO:0000256" key="5">
    <source>
        <dbReference type="ARBA" id="ARBA00022825"/>
    </source>
</evidence>
<dbReference type="EMBL" id="AP025184">
    <property type="protein sequence ID" value="BDB54313.1"/>
    <property type="molecule type" value="Genomic_DNA"/>
</dbReference>
<dbReference type="Gene3D" id="2.60.40.10">
    <property type="entry name" value="Immunoglobulins"/>
    <property type="match status" value="2"/>
</dbReference>
<feature type="active site" description="Charge relay system" evidence="6">
    <location>
        <position position="574"/>
    </location>
</feature>